<dbReference type="PANTHER" id="PTHR34580:SF1">
    <property type="entry name" value="PROTEIN PAFC"/>
    <property type="match status" value="1"/>
</dbReference>
<keyword evidence="2" id="KW-0238">DNA-binding</keyword>
<accession>A0A1T5C792</accession>
<protein>
    <submittedName>
        <fullName evidence="2">Predicted DNA-binding transcriptional regulator YafY, contains an HTH and WYL domains</fullName>
    </submittedName>
</protein>
<dbReference type="InterPro" id="IPR051534">
    <property type="entry name" value="CBASS_pafABC_assoc_protein"/>
</dbReference>
<gene>
    <name evidence="2" type="ORF">SAMN02745120_2064</name>
</gene>
<sequence>MGKIHDSSKTFRMLNIFERLNKGEILSKDRLSLEYDVNQKTIQRDIEDLRCYIQEKHYEEKDSTIKYDRELKGYKLIKFQREWLTNEEIMAVCKIILESRAFCKDELDLIIKKLLEQSLPEHTTHINKIIKNEQFNYIPLQHNKKLISVIWELSEAINKNEKISIDYTRQDNNRRERIVKPVSIMFSEFYFYLIAYNEDTDKEIPIVYRIDRINSYKNLHEKFEVPHGKKFQEGEFRKRVQFMYSGELTRVEFEFTGSSVEAILDRLPTAEIISQEGNKYTIKAESYGDGIYMWLGAQGDKVKILPKE</sequence>
<dbReference type="PANTHER" id="PTHR34580">
    <property type="match status" value="1"/>
</dbReference>
<name>A0A1T5C792_9FIRM</name>
<dbReference type="Proteomes" id="UP000243406">
    <property type="component" value="Unassembled WGS sequence"/>
</dbReference>
<evidence type="ECO:0000259" key="1">
    <source>
        <dbReference type="Pfam" id="PF13280"/>
    </source>
</evidence>
<keyword evidence="3" id="KW-1185">Reference proteome</keyword>
<dbReference type="GO" id="GO:0003677">
    <property type="term" value="F:DNA binding"/>
    <property type="evidence" value="ECO:0007669"/>
    <property type="project" value="UniProtKB-KW"/>
</dbReference>
<reference evidence="3" key="1">
    <citation type="submission" date="2017-02" db="EMBL/GenBank/DDBJ databases">
        <authorList>
            <person name="Varghese N."/>
            <person name="Submissions S."/>
        </authorList>
    </citation>
    <scope>NUCLEOTIDE SEQUENCE [LARGE SCALE GENOMIC DNA]</scope>
    <source>
        <strain evidence="3">ATCC 35199</strain>
    </source>
</reference>
<dbReference type="AlphaFoldDB" id="A0A1T5C792"/>
<organism evidence="2 3">
    <name type="scientific">Acetoanaerobium noterae</name>
    <dbReference type="NCBI Taxonomy" id="745369"/>
    <lineage>
        <taxon>Bacteria</taxon>
        <taxon>Bacillati</taxon>
        <taxon>Bacillota</taxon>
        <taxon>Clostridia</taxon>
        <taxon>Peptostreptococcales</taxon>
        <taxon>Filifactoraceae</taxon>
        <taxon>Acetoanaerobium</taxon>
    </lineage>
</organism>
<dbReference type="InterPro" id="IPR026881">
    <property type="entry name" value="WYL_dom"/>
</dbReference>
<proteinExistence type="predicted"/>
<dbReference type="EMBL" id="FUYN01000004">
    <property type="protein sequence ID" value="SKB55223.1"/>
    <property type="molecule type" value="Genomic_DNA"/>
</dbReference>
<dbReference type="PROSITE" id="PS52050">
    <property type="entry name" value="WYL"/>
    <property type="match status" value="1"/>
</dbReference>
<dbReference type="OrthoDB" id="86031at2"/>
<dbReference type="RefSeq" id="WP_079589856.1">
    <property type="nucleotide sequence ID" value="NZ_FUYN01000004.1"/>
</dbReference>
<feature type="domain" description="WYL" evidence="1">
    <location>
        <begin position="152"/>
        <end position="216"/>
    </location>
</feature>
<evidence type="ECO:0000313" key="3">
    <source>
        <dbReference type="Proteomes" id="UP000243406"/>
    </source>
</evidence>
<dbReference type="Pfam" id="PF13280">
    <property type="entry name" value="WYL"/>
    <property type="match status" value="1"/>
</dbReference>
<evidence type="ECO:0000313" key="2">
    <source>
        <dbReference type="EMBL" id="SKB55223.1"/>
    </source>
</evidence>